<dbReference type="GO" id="GO:0003677">
    <property type="term" value="F:DNA binding"/>
    <property type="evidence" value="ECO:0007669"/>
    <property type="project" value="InterPro"/>
</dbReference>
<dbReference type="InterPro" id="IPR010982">
    <property type="entry name" value="Lambda_DNA-bd_dom_sf"/>
</dbReference>
<dbReference type="SUPFAM" id="SSF47413">
    <property type="entry name" value="lambda repressor-like DNA-binding domains"/>
    <property type="match status" value="1"/>
</dbReference>
<protein>
    <recommendedName>
        <fullName evidence="3">HTH cro/C1-type domain-containing protein</fullName>
    </recommendedName>
</protein>
<gene>
    <name evidence="1" type="ORF">ATY41_02860</name>
</gene>
<organism evidence="1 2">
    <name type="scientific">Leifsonia xyli subsp. xyli</name>
    <dbReference type="NCBI Taxonomy" id="59736"/>
    <lineage>
        <taxon>Bacteria</taxon>
        <taxon>Bacillati</taxon>
        <taxon>Actinomycetota</taxon>
        <taxon>Actinomycetes</taxon>
        <taxon>Micrococcales</taxon>
        <taxon>Microbacteriaceae</taxon>
        <taxon>Leifsonia</taxon>
    </lineage>
</organism>
<evidence type="ECO:0000313" key="2">
    <source>
        <dbReference type="Proteomes" id="UP000094426"/>
    </source>
</evidence>
<accession>A0A1E2SJR9</accession>
<reference evidence="1 2" key="1">
    <citation type="submission" date="2015-11" db="EMBL/GenBank/DDBJ databases">
        <authorList>
            <person name="Zhang Y."/>
            <person name="Guo Z."/>
        </authorList>
    </citation>
    <scope>NUCLEOTIDE SEQUENCE [LARGE SCALE GENOMIC DNA]</scope>
    <source>
        <strain evidence="2">gdw1</strain>
    </source>
</reference>
<comment type="caution">
    <text evidence="1">The sequence shown here is derived from an EMBL/GenBank/DDBJ whole genome shotgun (WGS) entry which is preliminary data.</text>
</comment>
<dbReference type="EMBL" id="LNZG01000023">
    <property type="protein sequence ID" value="ODA89999.1"/>
    <property type="molecule type" value="Genomic_DNA"/>
</dbReference>
<proteinExistence type="predicted"/>
<sequence>MVVIENVSAKKMGSAVKAEAARRGISVSSLTTVLGRSKPSVYRRINGEEPLDIAELDMIGRHFGIDLLTLIASAELEPRAVA</sequence>
<dbReference type="AlphaFoldDB" id="A0A1E2SJR9"/>
<dbReference type="Proteomes" id="UP000094426">
    <property type="component" value="Unassembled WGS sequence"/>
</dbReference>
<name>A0A1E2SJR9_LEIXY</name>
<evidence type="ECO:0000313" key="1">
    <source>
        <dbReference type="EMBL" id="ODA89999.1"/>
    </source>
</evidence>
<dbReference type="OrthoDB" id="1098026at2"/>
<evidence type="ECO:0008006" key="3">
    <source>
        <dbReference type="Google" id="ProtNLM"/>
    </source>
</evidence>